<dbReference type="Proteomes" id="UP000051836">
    <property type="component" value="Unassembled WGS sequence"/>
</dbReference>
<sequence>MLYFAKQRHENNATAGELHLDLCAAAFDIASQDASLISQIEMKALEPGEAASEMALGEGTINVETPLPGLHRRRVKLLATSKDLDGGRENML</sequence>
<accession>A0A0Q3PIS1</accession>
<dbReference type="EMBL" id="LMAW01002878">
    <property type="protein sequence ID" value="KQK76180.1"/>
    <property type="molecule type" value="Genomic_DNA"/>
</dbReference>
<keyword evidence="2" id="KW-1185">Reference proteome</keyword>
<dbReference type="AlphaFoldDB" id="A0A0Q3PIS1"/>
<organism evidence="1 2">
    <name type="scientific">Amazona aestiva</name>
    <name type="common">Blue-fronted Amazon parrot</name>
    <dbReference type="NCBI Taxonomy" id="12930"/>
    <lineage>
        <taxon>Eukaryota</taxon>
        <taxon>Metazoa</taxon>
        <taxon>Chordata</taxon>
        <taxon>Craniata</taxon>
        <taxon>Vertebrata</taxon>
        <taxon>Euteleostomi</taxon>
        <taxon>Archelosauria</taxon>
        <taxon>Archosauria</taxon>
        <taxon>Dinosauria</taxon>
        <taxon>Saurischia</taxon>
        <taxon>Theropoda</taxon>
        <taxon>Coelurosauria</taxon>
        <taxon>Aves</taxon>
        <taxon>Neognathae</taxon>
        <taxon>Neoaves</taxon>
        <taxon>Telluraves</taxon>
        <taxon>Australaves</taxon>
        <taxon>Psittaciformes</taxon>
        <taxon>Psittacidae</taxon>
        <taxon>Amazona</taxon>
    </lineage>
</organism>
<reference evidence="1 2" key="1">
    <citation type="submission" date="2015-10" db="EMBL/GenBank/DDBJ databases">
        <authorList>
            <person name="Gilbert D.G."/>
        </authorList>
    </citation>
    <scope>NUCLEOTIDE SEQUENCE [LARGE SCALE GENOMIC DNA]</scope>
    <source>
        <strain evidence="1">FVVF132</strain>
    </source>
</reference>
<evidence type="ECO:0000313" key="2">
    <source>
        <dbReference type="Proteomes" id="UP000051836"/>
    </source>
</evidence>
<name>A0A0Q3PIS1_AMAAE</name>
<evidence type="ECO:0000313" key="1">
    <source>
        <dbReference type="EMBL" id="KQK76180.1"/>
    </source>
</evidence>
<proteinExistence type="predicted"/>
<comment type="caution">
    <text evidence="1">The sequence shown here is derived from an EMBL/GenBank/DDBJ whole genome shotgun (WGS) entry which is preliminary data.</text>
</comment>
<gene>
    <name evidence="1" type="ORF">AAES_140924</name>
</gene>
<protein>
    <submittedName>
        <fullName evidence="1">Uncharacterized protein</fullName>
    </submittedName>
</protein>